<evidence type="ECO:0000256" key="1">
    <source>
        <dbReference type="ARBA" id="ARBA00022485"/>
    </source>
</evidence>
<dbReference type="EMBL" id="PNIK01000048">
    <property type="protein sequence ID" value="PMP67477.1"/>
    <property type="molecule type" value="Genomic_DNA"/>
</dbReference>
<evidence type="ECO:0000313" key="9">
    <source>
        <dbReference type="Proteomes" id="UP000235619"/>
    </source>
</evidence>
<evidence type="ECO:0000313" key="7">
    <source>
        <dbReference type="EMBL" id="PMP97839.1"/>
    </source>
</evidence>
<dbReference type="Proteomes" id="UP000235460">
    <property type="component" value="Unassembled WGS sequence"/>
</dbReference>
<evidence type="ECO:0000256" key="2">
    <source>
        <dbReference type="ARBA" id="ARBA00022723"/>
    </source>
</evidence>
<evidence type="ECO:0000256" key="4">
    <source>
        <dbReference type="ARBA" id="ARBA00023014"/>
    </source>
</evidence>
<dbReference type="Gene3D" id="1.10.340.30">
    <property type="entry name" value="Hypothetical protein, domain 2"/>
    <property type="match status" value="1"/>
</dbReference>
<keyword evidence="4" id="KW-0411">Iron-sulfur</keyword>
<evidence type="ECO:0000259" key="5">
    <source>
        <dbReference type="SMART" id="SM00478"/>
    </source>
</evidence>
<sequence length="223" mass="26008">MNISEVLMEIYKSLYTYFGPQNWWPADTPFEVCVGAILTQNANWKNVKRAIENLKKENLLDPFKIYKLSLEKLTQLIKPTGFYNVKAKRLKNFVKFLVEKYQGELDALFSKGLYEARKELFSIKGLGKETVDSILLYAGNFPIFIVDAYTYRILNRHLLIPEETTYDEIQALFMENLPHDPKLFNEFHALLVACGKNFCKKKEPLCNLCPLNYLHTTKHVILE</sequence>
<organism evidence="6 8">
    <name type="scientific">Thermodesulfobacterium geofontis</name>
    <dbReference type="NCBI Taxonomy" id="1295609"/>
    <lineage>
        <taxon>Bacteria</taxon>
        <taxon>Pseudomonadati</taxon>
        <taxon>Thermodesulfobacteriota</taxon>
        <taxon>Thermodesulfobacteria</taxon>
        <taxon>Thermodesulfobacteriales</taxon>
        <taxon>Thermodesulfobacteriaceae</taxon>
        <taxon>Thermodesulfobacterium</taxon>
    </lineage>
</organism>
<evidence type="ECO:0000256" key="3">
    <source>
        <dbReference type="ARBA" id="ARBA00023004"/>
    </source>
</evidence>
<keyword evidence="3" id="KW-0408">Iron</keyword>
<dbReference type="EMBL" id="PNJD01000116">
    <property type="protein sequence ID" value="PMP97839.1"/>
    <property type="molecule type" value="Genomic_DNA"/>
</dbReference>
<dbReference type="AlphaFoldDB" id="A0A2N7PP20"/>
<dbReference type="GO" id="GO:0006284">
    <property type="term" value="P:base-excision repair"/>
    <property type="evidence" value="ECO:0007669"/>
    <property type="project" value="InterPro"/>
</dbReference>
<dbReference type="InterPro" id="IPR003265">
    <property type="entry name" value="HhH-GPD_domain"/>
</dbReference>
<dbReference type="Pfam" id="PF00730">
    <property type="entry name" value="HhH-GPD"/>
    <property type="match status" value="1"/>
</dbReference>
<dbReference type="PIRSF" id="PIRSF001435">
    <property type="entry name" value="Nth"/>
    <property type="match status" value="1"/>
</dbReference>
<dbReference type="InterPro" id="IPR011257">
    <property type="entry name" value="DNA_glycosylase"/>
</dbReference>
<dbReference type="SMART" id="SM00478">
    <property type="entry name" value="ENDO3c"/>
    <property type="match status" value="1"/>
</dbReference>
<name>A0A2N7PP20_9BACT</name>
<proteinExistence type="predicted"/>
<evidence type="ECO:0000313" key="6">
    <source>
        <dbReference type="EMBL" id="PMP67477.1"/>
    </source>
</evidence>
<keyword evidence="6" id="KW-0255">Endonuclease</keyword>
<dbReference type="InterPro" id="IPR023170">
    <property type="entry name" value="HhH_base_excis_C"/>
</dbReference>
<comment type="caution">
    <text evidence="6">The sequence shown here is derived from an EMBL/GenBank/DDBJ whole genome shotgun (WGS) entry which is preliminary data.</text>
</comment>
<dbReference type="SUPFAM" id="SSF48150">
    <property type="entry name" value="DNA-glycosylase"/>
    <property type="match status" value="1"/>
</dbReference>
<dbReference type="Gene3D" id="1.10.1670.10">
    <property type="entry name" value="Helix-hairpin-Helix base-excision DNA repair enzymes (C-terminal)"/>
    <property type="match status" value="1"/>
</dbReference>
<dbReference type="PANTHER" id="PTHR10359:SF19">
    <property type="entry name" value="DNA REPAIR GLYCOSYLASE MJ1434-RELATED"/>
    <property type="match status" value="1"/>
</dbReference>
<keyword evidence="1" id="KW-0004">4Fe-4S</keyword>
<dbReference type="GO" id="GO:0004519">
    <property type="term" value="F:endonuclease activity"/>
    <property type="evidence" value="ECO:0007669"/>
    <property type="project" value="UniProtKB-KW"/>
</dbReference>
<keyword evidence="6" id="KW-0378">Hydrolase</keyword>
<protein>
    <submittedName>
        <fullName evidence="6">Endonuclease</fullName>
    </submittedName>
</protein>
<dbReference type="Proteomes" id="UP000235619">
    <property type="component" value="Unassembled WGS sequence"/>
</dbReference>
<dbReference type="GO" id="GO:0046872">
    <property type="term" value="F:metal ion binding"/>
    <property type="evidence" value="ECO:0007669"/>
    <property type="project" value="UniProtKB-KW"/>
</dbReference>
<accession>A0A2N7PP20</accession>
<dbReference type="GO" id="GO:0051539">
    <property type="term" value="F:4 iron, 4 sulfur cluster binding"/>
    <property type="evidence" value="ECO:0007669"/>
    <property type="project" value="UniProtKB-KW"/>
</dbReference>
<feature type="domain" description="HhH-GPD" evidence="5">
    <location>
        <begin position="38"/>
        <end position="197"/>
    </location>
</feature>
<keyword evidence="2" id="KW-0479">Metal-binding</keyword>
<dbReference type="PANTHER" id="PTHR10359">
    <property type="entry name" value="A/G-SPECIFIC ADENINE GLYCOSYLASE/ENDONUCLEASE III"/>
    <property type="match status" value="1"/>
</dbReference>
<evidence type="ECO:0000313" key="8">
    <source>
        <dbReference type="Proteomes" id="UP000235460"/>
    </source>
</evidence>
<dbReference type="CDD" id="cd00056">
    <property type="entry name" value="ENDO3c"/>
    <property type="match status" value="1"/>
</dbReference>
<gene>
    <name evidence="7" type="ORF">C0169_01925</name>
    <name evidence="6" type="ORF">C0190_03290</name>
</gene>
<keyword evidence="6" id="KW-0540">Nuclease</keyword>
<reference evidence="8 9" key="1">
    <citation type="submission" date="2018-01" db="EMBL/GenBank/DDBJ databases">
        <title>Metagenomic assembled genomes from two thermal pools in the Uzon Caldera, Kamchatka, Russia.</title>
        <authorList>
            <person name="Wilkins L."/>
            <person name="Ettinger C."/>
        </authorList>
    </citation>
    <scope>NUCLEOTIDE SEQUENCE [LARGE SCALE GENOMIC DNA]</scope>
    <source>
        <strain evidence="7">ARK-04</strain>
        <strain evidence="6">ZAV-08</strain>
    </source>
</reference>